<dbReference type="AlphaFoldDB" id="A0A8S9HF63"/>
<comment type="caution">
    <text evidence="1">The sequence shown here is derived from an EMBL/GenBank/DDBJ whole genome shotgun (WGS) entry which is preliminary data.</text>
</comment>
<evidence type="ECO:0000313" key="1">
    <source>
        <dbReference type="EMBL" id="KAF2554852.1"/>
    </source>
</evidence>
<reference evidence="1" key="1">
    <citation type="submission" date="2019-12" db="EMBL/GenBank/DDBJ databases">
        <title>Genome sequencing and annotation of Brassica cretica.</title>
        <authorList>
            <person name="Studholme D.J."/>
            <person name="Sarris P.F."/>
        </authorList>
    </citation>
    <scope>NUCLEOTIDE SEQUENCE</scope>
    <source>
        <strain evidence="1">PFS-001/15</strain>
        <tissue evidence="1">Leaf</tissue>
    </source>
</reference>
<accession>A0A8S9HF63</accession>
<sequence>MATTRATLIRVGASSGCTSCARVAHPASLTPRQTVDDAASSCARVTDPASFSPRQGVVSLLQLRARG</sequence>
<protein>
    <submittedName>
        <fullName evidence="1">Uncharacterized protein</fullName>
    </submittedName>
</protein>
<name>A0A8S9HF63_BRACR</name>
<evidence type="ECO:0000313" key="2">
    <source>
        <dbReference type="Proteomes" id="UP000712281"/>
    </source>
</evidence>
<dbReference type="EMBL" id="QGKW02001940">
    <property type="protein sequence ID" value="KAF2554852.1"/>
    <property type="molecule type" value="Genomic_DNA"/>
</dbReference>
<gene>
    <name evidence="1" type="ORF">F2Q68_00014751</name>
</gene>
<organism evidence="1 2">
    <name type="scientific">Brassica cretica</name>
    <name type="common">Mustard</name>
    <dbReference type="NCBI Taxonomy" id="69181"/>
    <lineage>
        <taxon>Eukaryota</taxon>
        <taxon>Viridiplantae</taxon>
        <taxon>Streptophyta</taxon>
        <taxon>Embryophyta</taxon>
        <taxon>Tracheophyta</taxon>
        <taxon>Spermatophyta</taxon>
        <taxon>Magnoliopsida</taxon>
        <taxon>eudicotyledons</taxon>
        <taxon>Gunneridae</taxon>
        <taxon>Pentapetalae</taxon>
        <taxon>rosids</taxon>
        <taxon>malvids</taxon>
        <taxon>Brassicales</taxon>
        <taxon>Brassicaceae</taxon>
        <taxon>Brassiceae</taxon>
        <taxon>Brassica</taxon>
    </lineage>
</organism>
<dbReference type="Proteomes" id="UP000712281">
    <property type="component" value="Unassembled WGS sequence"/>
</dbReference>
<proteinExistence type="predicted"/>